<feature type="domain" description="Carbohydrate-binding module family 19" evidence="3">
    <location>
        <begin position="16"/>
        <end position="52"/>
    </location>
</feature>
<feature type="region of interest" description="Disordered" evidence="1">
    <location>
        <begin position="1"/>
        <end position="30"/>
    </location>
</feature>
<protein>
    <submittedName>
        <fullName evidence="4">Carbohydrate-binding protein</fullName>
    </submittedName>
</protein>
<dbReference type="InterPro" id="IPR005089">
    <property type="entry name" value="CBM19"/>
</dbReference>
<evidence type="ECO:0000256" key="2">
    <source>
        <dbReference type="SAM" id="Phobius"/>
    </source>
</evidence>
<keyword evidence="5" id="KW-1185">Reference proteome</keyword>
<keyword evidence="2" id="KW-0812">Transmembrane</keyword>
<dbReference type="AlphaFoldDB" id="A0A2P4YPD0"/>
<organism evidence="4 5">
    <name type="scientific">Phytophthora palmivora</name>
    <dbReference type="NCBI Taxonomy" id="4796"/>
    <lineage>
        <taxon>Eukaryota</taxon>
        <taxon>Sar</taxon>
        <taxon>Stramenopiles</taxon>
        <taxon>Oomycota</taxon>
        <taxon>Peronosporomycetes</taxon>
        <taxon>Peronosporales</taxon>
        <taxon>Peronosporaceae</taxon>
        <taxon>Phytophthora</taxon>
    </lineage>
</organism>
<evidence type="ECO:0000313" key="5">
    <source>
        <dbReference type="Proteomes" id="UP000237271"/>
    </source>
</evidence>
<gene>
    <name evidence="4" type="ORF">PHPALM_2615</name>
</gene>
<dbReference type="Pfam" id="PF03427">
    <property type="entry name" value="CBM_19"/>
    <property type="match status" value="1"/>
</dbReference>
<sequence length="89" mass="9159">MKSTSAPATHGSSGAGNDRTVSTQSEYSGTSTGTYVVSIVGSLVVMAAVAAVVVARRKRQELEAMAPKESISSYMGALTPRGEINVMHA</sequence>
<dbReference type="GO" id="GO:0006032">
    <property type="term" value="P:chitin catabolic process"/>
    <property type="evidence" value="ECO:0007669"/>
    <property type="project" value="InterPro"/>
</dbReference>
<name>A0A2P4YPD0_9STRA</name>
<feature type="transmembrane region" description="Helical" evidence="2">
    <location>
        <begin position="35"/>
        <end position="55"/>
    </location>
</feature>
<dbReference type="EMBL" id="NCKW01001183">
    <property type="protein sequence ID" value="POM79658.1"/>
    <property type="molecule type" value="Genomic_DNA"/>
</dbReference>
<dbReference type="GO" id="GO:0008061">
    <property type="term" value="F:chitin binding"/>
    <property type="evidence" value="ECO:0007669"/>
    <property type="project" value="InterPro"/>
</dbReference>
<keyword evidence="2" id="KW-0472">Membrane</keyword>
<feature type="compositionally biased region" description="Polar residues" evidence="1">
    <location>
        <begin position="1"/>
        <end position="12"/>
    </location>
</feature>
<proteinExistence type="predicted"/>
<evidence type="ECO:0000259" key="3">
    <source>
        <dbReference type="Pfam" id="PF03427"/>
    </source>
</evidence>
<reference evidence="4 5" key="1">
    <citation type="journal article" date="2017" name="Genome Biol. Evol.">
        <title>Phytophthora megakarya and P. palmivora, closely related causal agents of cacao black pod rot, underwent increases in genome sizes and gene numbers by different mechanisms.</title>
        <authorList>
            <person name="Ali S.S."/>
            <person name="Shao J."/>
            <person name="Lary D.J."/>
            <person name="Kronmiller B."/>
            <person name="Shen D."/>
            <person name="Strem M.D."/>
            <person name="Amoako-Attah I."/>
            <person name="Akrofi A.Y."/>
            <person name="Begoude B.A."/>
            <person name="Ten Hoopen G.M."/>
            <person name="Coulibaly K."/>
            <person name="Kebe B.I."/>
            <person name="Melnick R.L."/>
            <person name="Guiltinan M.J."/>
            <person name="Tyler B.M."/>
            <person name="Meinhardt L.W."/>
            <person name="Bailey B.A."/>
        </authorList>
    </citation>
    <scope>NUCLEOTIDE SEQUENCE [LARGE SCALE GENOMIC DNA]</scope>
    <source>
        <strain evidence="5">sbr112.9</strain>
    </source>
</reference>
<evidence type="ECO:0000256" key="1">
    <source>
        <dbReference type="SAM" id="MobiDB-lite"/>
    </source>
</evidence>
<keyword evidence="2" id="KW-1133">Transmembrane helix</keyword>
<comment type="caution">
    <text evidence="4">The sequence shown here is derived from an EMBL/GenBank/DDBJ whole genome shotgun (WGS) entry which is preliminary data.</text>
</comment>
<dbReference type="Proteomes" id="UP000237271">
    <property type="component" value="Unassembled WGS sequence"/>
</dbReference>
<dbReference type="OrthoDB" id="10473872at2759"/>
<accession>A0A2P4YPD0</accession>
<evidence type="ECO:0000313" key="4">
    <source>
        <dbReference type="EMBL" id="POM79658.1"/>
    </source>
</evidence>
<feature type="compositionally biased region" description="Polar residues" evidence="1">
    <location>
        <begin position="19"/>
        <end position="30"/>
    </location>
</feature>